<evidence type="ECO:0000256" key="2">
    <source>
        <dbReference type="ARBA" id="ARBA00022801"/>
    </source>
</evidence>
<dbReference type="RefSeq" id="WP_368652010.1">
    <property type="nucleotide sequence ID" value="NZ_CP162599.1"/>
</dbReference>
<dbReference type="GO" id="GO:0016787">
    <property type="term" value="F:hydrolase activity"/>
    <property type="evidence" value="ECO:0007669"/>
    <property type="project" value="UniProtKB-KW"/>
</dbReference>
<protein>
    <submittedName>
        <fullName evidence="4">NUDIX hydrolase</fullName>
        <ecNumber evidence="4">3.6.-.-</ecNumber>
    </submittedName>
</protein>
<dbReference type="FunFam" id="3.90.79.10:FF:000024">
    <property type="entry name" value="ADP-ribose pyrophosphatase"/>
    <property type="match status" value="1"/>
</dbReference>
<dbReference type="GO" id="GO:0019693">
    <property type="term" value="P:ribose phosphate metabolic process"/>
    <property type="evidence" value="ECO:0007669"/>
    <property type="project" value="TreeGrafter"/>
</dbReference>
<keyword evidence="2 4" id="KW-0378">Hydrolase</keyword>
<dbReference type="EC" id="3.6.-.-" evidence="4"/>
<dbReference type="PANTHER" id="PTHR11839:SF18">
    <property type="entry name" value="NUDIX HYDROLASE DOMAIN-CONTAINING PROTEIN"/>
    <property type="match status" value="1"/>
</dbReference>
<proteinExistence type="predicted"/>
<dbReference type="Pfam" id="PF00293">
    <property type="entry name" value="NUDIX"/>
    <property type="match status" value="1"/>
</dbReference>
<dbReference type="PANTHER" id="PTHR11839">
    <property type="entry name" value="UDP/ADP-SUGAR PYROPHOSPHATASE"/>
    <property type="match status" value="1"/>
</dbReference>
<dbReference type="PROSITE" id="PS51462">
    <property type="entry name" value="NUDIX"/>
    <property type="match status" value="1"/>
</dbReference>
<gene>
    <name evidence="4" type="ORF">AB4Y30_09550</name>
</gene>
<dbReference type="AlphaFoldDB" id="A0AB39HKV8"/>
<dbReference type="GO" id="GO:0005829">
    <property type="term" value="C:cytosol"/>
    <property type="evidence" value="ECO:0007669"/>
    <property type="project" value="TreeGrafter"/>
</dbReference>
<accession>A0AB39HKV8</accession>
<name>A0AB39HKV8_9BACI</name>
<reference evidence="4" key="1">
    <citation type="submission" date="2024-07" db="EMBL/GenBank/DDBJ databases">
        <title>Halotolerant mesophilic bacterium Ornithinibacillus sp. 4-3, sp. nov., isolated from soil.</title>
        <authorList>
            <person name="Sidarenka A.V."/>
            <person name="Guliayeva D.E."/>
            <person name="Leanovich S.I."/>
            <person name="Hileuskaya K.S."/>
            <person name="Akhremchuk A.E."/>
            <person name="Sikolenko M.A."/>
            <person name="Valentovich L.N."/>
        </authorList>
    </citation>
    <scope>NUCLEOTIDE SEQUENCE</scope>
    <source>
        <strain evidence="4">4-3</strain>
    </source>
</reference>
<feature type="domain" description="Nudix hydrolase" evidence="3">
    <location>
        <begin position="40"/>
        <end position="171"/>
    </location>
</feature>
<dbReference type="Gene3D" id="3.90.79.10">
    <property type="entry name" value="Nucleoside Triphosphate Pyrophosphohydrolase"/>
    <property type="match status" value="1"/>
</dbReference>
<evidence type="ECO:0000313" key="4">
    <source>
        <dbReference type="EMBL" id="XDK31282.1"/>
    </source>
</evidence>
<dbReference type="InterPro" id="IPR000086">
    <property type="entry name" value="NUDIX_hydrolase_dom"/>
</dbReference>
<dbReference type="CDD" id="cd03424">
    <property type="entry name" value="NUDIX_ADPRase_Nudt5_UGPPase_Nudt14"/>
    <property type="match status" value="1"/>
</dbReference>
<comment type="cofactor">
    <cofactor evidence="1">
        <name>Mg(2+)</name>
        <dbReference type="ChEBI" id="CHEBI:18420"/>
    </cofactor>
</comment>
<evidence type="ECO:0000259" key="3">
    <source>
        <dbReference type="PROSITE" id="PS51462"/>
    </source>
</evidence>
<dbReference type="EMBL" id="CP162599">
    <property type="protein sequence ID" value="XDK31282.1"/>
    <property type="molecule type" value="Genomic_DNA"/>
</dbReference>
<dbReference type="SUPFAM" id="SSF55811">
    <property type="entry name" value="Nudix"/>
    <property type="match status" value="1"/>
</dbReference>
<sequence length="182" mass="20596">MKKFEEKTTETEVIFEGKIVNLQVDTVELPNGKHSKRELIKHPGAVAIVAITEENKIVLVEQFRKPLEKSIIEIPAGKLEYGEDPVDTGLRELQEETGYEAERLIPITSFYTSPGFADELIHIYLAENITKMENPPPGDEDEFVEIIEVGLAEAKAFVEEQRICDAKTNYAILYLEMMGILK</sequence>
<dbReference type="GO" id="GO:0006753">
    <property type="term" value="P:nucleoside phosphate metabolic process"/>
    <property type="evidence" value="ECO:0007669"/>
    <property type="project" value="TreeGrafter"/>
</dbReference>
<evidence type="ECO:0000256" key="1">
    <source>
        <dbReference type="ARBA" id="ARBA00001946"/>
    </source>
</evidence>
<organism evidence="4">
    <name type="scientific">Ornithinibacillus sp. 4-3</name>
    <dbReference type="NCBI Taxonomy" id="3231488"/>
    <lineage>
        <taxon>Bacteria</taxon>
        <taxon>Bacillati</taxon>
        <taxon>Bacillota</taxon>
        <taxon>Bacilli</taxon>
        <taxon>Bacillales</taxon>
        <taxon>Bacillaceae</taxon>
        <taxon>Ornithinibacillus</taxon>
    </lineage>
</organism>
<dbReference type="InterPro" id="IPR015797">
    <property type="entry name" value="NUDIX_hydrolase-like_dom_sf"/>
</dbReference>